<sequence>MLWTFIKWRKRLHGTGVPALAGMRTNDGWAERKDWEPLALRQYFKMRRAPSPAKGTSSFTPVTRNPAAGHTCGPEGVQSSRTFMRAPGQGLKGVLRRARESVPLAPGLTRRWSKEAPMCGMRYARPLQPRRNPLPTPPPQYPFQQVVLIYFNWTATPISPSLTGSRGGSKWSKPVGDATSARLITVFPTMVQALRHPKGLSCDGGTTSPARNPGASSTPGVCG</sequence>
<name>A0A8J5CPU8_CHIOP</name>
<dbReference type="AlphaFoldDB" id="A0A8J5CPU8"/>
<feature type="compositionally biased region" description="Polar residues" evidence="1">
    <location>
        <begin position="54"/>
        <end position="63"/>
    </location>
</feature>
<feature type="compositionally biased region" description="Polar residues" evidence="1">
    <location>
        <begin position="204"/>
        <end position="223"/>
    </location>
</feature>
<gene>
    <name evidence="2" type="ORF">GWK47_011477</name>
</gene>
<feature type="region of interest" description="Disordered" evidence="1">
    <location>
        <begin position="49"/>
        <end position="81"/>
    </location>
</feature>
<comment type="caution">
    <text evidence="2">The sequence shown here is derived from an EMBL/GenBank/DDBJ whole genome shotgun (WGS) entry which is preliminary data.</text>
</comment>
<protein>
    <submittedName>
        <fullName evidence="2">Uncharacterized protein</fullName>
    </submittedName>
</protein>
<keyword evidence="3" id="KW-1185">Reference proteome</keyword>
<feature type="region of interest" description="Disordered" evidence="1">
    <location>
        <begin position="198"/>
        <end position="223"/>
    </location>
</feature>
<dbReference type="OrthoDB" id="6766226at2759"/>
<dbReference type="EMBL" id="JACEEZ010019507">
    <property type="protein sequence ID" value="KAG0715637.1"/>
    <property type="molecule type" value="Genomic_DNA"/>
</dbReference>
<evidence type="ECO:0000256" key="1">
    <source>
        <dbReference type="SAM" id="MobiDB-lite"/>
    </source>
</evidence>
<reference evidence="2" key="1">
    <citation type="submission" date="2020-07" db="EMBL/GenBank/DDBJ databases">
        <title>The High-quality genome of the commercially important snow crab, Chionoecetes opilio.</title>
        <authorList>
            <person name="Jeong J.-H."/>
            <person name="Ryu S."/>
        </authorList>
    </citation>
    <scope>NUCLEOTIDE SEQUENCE</scope>
    <source>
        <strain evidence="2">MADBK_172401_WGS</strain>
        <tissue evidence="2">Digestive gland</tissue>
    </source>
</reference>
<accession>A0A8J5CPU8</accession>
<proteinExistence type="predicted"/>
<evidence type="ECO:0000313" key="2">
    <source>
        <dbReference type="EMBL" id="KAG0715637.1"/>
    </source>
</evidence>
<organism evidence="2 3">
    <name type="scientific">Chionoecetes opilio</name>
    <name type="common">Atlantic snow crab</name>
    <name type="synonym">Cancer opilio</name>
    <dbReference type="NCBI Taxonomy" id="41210"/>
    <lineage>
        <taxon>Eukaryota</taxon>
        <taxon>Metazoa</taxon>
        <taxon>Ecdysozoa</taxon>
        <taxon>Arthropoda</taxon>
        <taxon>Crustacea</taxon>
        <taxon>Multicrustacea</taxon>
        <taxon>Malacostraca</taxon>
        <taxon>Eumalacostraca</taxon>
        <taxon>Eucarida</taxon>
        <taxon>Decapoda</taxon>
        <taxon>Pleocyemata</taxon>
        <taxon>Brachyura</taxon>
        <taxon>Eubrachyura</taxon>
        <taxon>Majoidea</taxon>
        <taxon>Majidae</taxon>
        <taxon>Chionoecetes</taxon>
    </lineage>
</organism>
<evidence type="ECO:0000313" key="3">
    <source>
        <dbReference type="Proteomes" id="UP000770661"/>
    </source>
</evidence>
<dbReference type="Proteomes" id="UP000770661">
    <property type="component" value="Unassembled WGS sequence"/>
</dbReference>